<feature type="domain" description="Polymerase/histidinol phosphatase N-terminal" evidence="8">
    <location>
        <begin position="318"/>
        <end position="385"/>
    </location>
</feature>
<keyword evidence="7" id="KW-0540">Nuclease</keyword>
<dbReference type="EC" id="2.7.7.7" evidence="7"/>
<dbReference type="InterPro" id="IPR029460">
    <property type="entry name" value="DNAPol_HHH"/>
</dbReference>
<dbReference type="InterPro" id="IPR003141">
    <property type="entry name" value="Pol/His_phosphatase_N"/>
</dbReference>
<evidence type="ECO:0000256" key="3">
    <source>
        <dbReference type="ARBA" id="ARBA00022705"/>
    </source>
</evidence>
<protein>
    <recommendedName>
        <fullName evidence="7">DNA polymerase III PolC-type</fullName>
        <shortName evidence="7">PolIII</shortName>
        <ecNumber evidence="7">2.7.7.7</ecNumber>
    </recommendedName>
</protein>
<proteinExistence type="inferred from homology"/>
<dbReference type="Gene3D" id="1.10.150.700">
    <property type="entry name" value="PolC, middle finger domain"/>
    <property type="match status" value="1"/>
</dbReference>
<dbReference type="InterPro" id="IPR010994">
    <property type="entry name" value="RuvA_2-like"/>
</dbReference>
<dbReference type="HAMAP" id="MF_00356">
    <property type="entry name" value="DNApol_PolC"/>
    <property type="match status" value="1"/>
</dbReference>
<dbReference type="Gene3D" id="6.10.140.1510">
    <property type="match status" value="1"/>
</dbReference>
<dbReference type="AlphaFoldDB" id="A0A9D1SMM3"/>
<dbReference type="Gene3D" id="3.30.1900.20">
    <property type="match status" value="2"/>
</dbReference>
<dbReference type="GO" id="GO:0006261">
    <property type="term" value="P:DNA-templated DNA replication"/>
    <property type="evidence" value="ECO:0007669"/>
    <property type="project" value="UniProtKB-UniRule"/>
</dbReference>
<dbReference type="GO" id="GO:0008408">
    <property type="term" value="F:3'-5' exonuclease activity"/>
    <property type="evidence" value="ECO:0007669"/>
    <property type="project" value="UniProtKB-UniRule"/>
</dbReference>
<accession>A0A9D1SMM3</accession>
<comment type="subcellular location">
    <subcellularLocation>
        <location evidence="7">Cytoplasm</location>
    </subcellularLocation>
</comment>
<evidence type="ECO:0000256" key="6">
    <source>
        <dbReference type="ARBA" id="ARBA00049244"/>
    </source>
</evidence>
<evidence type="ECO:0000256" key="7">
    <source>
        <dbReference type="HAMAP-Rule" id="MF_00356"/>
    </source>
</evidence>
<dbReference type="CDD" id="cd04484">
    <property type="entry name" value="polC_OBF"/>
    <property type="match status" value="1"/>
</dbReference>
<evidence type="ECO:0000259" key="8">
    <source>
        <dbReference type="SMART" id="SM00481"/>
    </source>
</evidence>
<dbReference type="SUPFAM" id="SSF89550">
    <property type="entry name" value="PHP domain-like"/>
    <property type="match status" value="1"/>
</dbReference>
<dbReference type="Gene3D" id="1.10.150.870">
    <property type="match status" value="1"/>
</dbReference>
<keyword evidence="1 7" id="KW-0808">Transferase</keyword>
<comment type="caution">
    <text evidence="9">The sequence shown here is derived from an EMBL/GenBank/DDBJ whole genome shotgun (WGS) entry which is preliminary data.</text>
</comment>
<dbReference type="PANTHER" id="PTHR32294:SF5">
    <property type="entry name" value="DNA POLYMERASE III POLC-TYPE"/>
    <property type="match status" value="1"/>
</dbReference>
<evidence type="ECO:0000256" key="2">
    <source>
        <dbReference type="ARBA" id="ARBA00022695"/>
    </source>
</evidence>
<dbReference type="Pfam" id="PF14579">
    <property type="entry name" value="HHH_6"/>
    <property type="match status" value="1"/>
</dbReference>
<reference evidence="9" key="1">
    <citation type="submission" date="2020-10" db="EMBL/GenBank/DDBJ databases">
        <authorList>
            <person name="Gilroy R."/>
        </authorList>
    </citation>
    <scope>NUCLEOTIDE SEQUENCE</scope>
    <source>
        <strain evidence="9">CHK176-6737</strain>
    </source>
</reference>
<dbReference type="Pfam" id="PF17657">
    <property type="entry name" value="DNA_pol3_finger"/>
    <property type="match status" value="1"/>
</dbReference>
<comment type="similarity">
    <text evidence="7">Belongs to the DNA polymerase type-C family. PolC subfamily.</text>
</comment>
<organism evidence="9 10">
    <name type="scientific">Candidatus Scybalenecus merdavium</name>
    <dbReference type="NCBI Taxonomy" id="2840939"/>
    <lineage>
        <taxon>Bacteria</taxon>
        <taxon>Bacillati</taxon>
        <taxon>Bacillota</taxon>
        <taxon>Clostridia</taxon>
        <taxon>Eubacteriales</taxon>
        <taxon>Oscillospiraceae</taxon>
        <taxon>Oscillospiraceae incertae sedis</taxon>
        <taxon>Candidatus Scybalenecus</taxon>
    </lineage>
</organism>
<dbReference type="Gene3D" id="3.20.20.140">
    <property type="entry name" value="Metal-dependent hydrolases"/>
    <property type="match status" value="1"/>
</dbReference>
<evidence type="ECO:0000313" key="9">
    <source>
        <dbReference type="EMBL" id="HIU68537.1"/>
    </source>
</evidence>
<dbReference type="InterPro" id="IPR004805">
    <property type="entry name" value="DnaE2/DnaE/PolC"/>
</dbReference>
<sequence length="1236" mass="137715">MYAMKDLFPSVSGCAPLDTCGISQMNVSRQKRRVEIKTESKERISHDLLSRVEAKLCEDYGLSAVDIQVSYSSACFNEAALDDILHCFCKAYPQLCGFFDNVKMELDMGRQTLQLHLQQGGLDLLRAKKCEEFLTQKIQEMFGLSLAVMLVEDGKLDLEAVVRAKQRETVREAPKKQADTYEPHILMEGMPLYEDSIHMLYGRKLREKPKPMEQVKPDDGIVTVWGDVLHTEVVTTRRGRYKILNFDISDLTSSITCKMFMEGDEADNFEKKLKQAGTVIAAGRYMLDSFANEMTLQPFSVASVKKTQKMDTAAEKRVELHLHTSLSEMDGISSPTALVKRAAEWGHKAVAITDHGVVQALPEAYAAGKAAGIKVILGMEGYLVDDEKYPNFMQMKLKDFVRNHIIFLIQNKEGRKTLYKHISASNVQYFKNRPLIPKSALKAHRNGILIGSACEQGEVYQAIVHKADDATVKEIASFYDYLEIQPNGNNAFMIRSDKDLYADIRGEEDLNEINRRIVRIADELGKMTVATGDVHFLNETDAKFRAIIMDSKGFDDADMQAPLYFKTTDEMLQEFAYFGDRAKEFVVDNPAKIADMIEDDLPPIPPGTFQPHIDGAEQELTDICWQRAKEMYGEDLPELVSTRLQKELDSIIKHGYAVLYVIAKRLVHRSEELGYLVGSRGSVGSSFVAHMAGISEVNPLAPHYVCPSCKHSEFILDGSYGSGFDLPPKNCPHCGTPMNRDGHEIPFETFLGFDGDKEPDIDLNFSGDCQSQIHKFTEELFGKTHVFKAGTIATVADKTAYGYVKKYLEKRGITVSRAEENRLTAGCTGIKRTTGQHPGGMVVVPSEYDVEDFTPIQYPSNDASKGTLTTHYDFKNSLHDTLLKLDELGHDVPTLYKFLEDATGIPVMQVDLCDPQLYKLITSTEPLGVTPEDIGCPTGTLSIPEMGTGFVVGMLTEAQPKTFSDLLQISGLSHGTDVWLGNAQELIKNGTCDISEVIGTRDSIMTYLLHKGMEPKTAFNIMEIVRKGKAPAKLTEELQADMRAHNVEEWYIDSCMKIKYMFPKAHAAAYVIAALRLGWYKIYYPVEYYSAFFTVRGGDLDAPTALRGKAAVRARIEEINKNQNATAKEQDTATVLQIVNEMLARGIAFLPVDIYKSDARVYKIEDGKIRLPFGAISGIGENAAKAIAAARDDGNGDFVSCDDLMERAHIGKSTVDSLREIGALGDMPESSQISFF</sequence>
<evidence type="ECO:0000256" key="1">
    <source>
        <dbReference type="ARBA" id="ARBA00022679"/>
    </source>
</evidence>
<evidence type="ECO:0000313" key="10">
    <source>
        <dbReference type="Proteomes" id="UP000824125"/>
    </source>
</evidence>
<dbReference type="InterPro" id="IPR016195">
    <property type="entry name" value="Pol/histidinol_Pase-like"/>
</dbReference>
<keyword evidence="7" id="KW-0963">Cytoplasm</keyword>
<comment type="catalytic activity">
    <reaction evidence="6 7">
        <text>DNA(n) + a 2'-deoxyribonucleoside 5'-triphosphate = DNA(n+1) + diphosphate</text>
        <dbReference type="Rhea" id="RHEA:22508"/>
        <dbReference type="Rhea" id="RHEA-COMP:17339"/>
        <dbReference type="Rhea" id="RHEA-COMP:17340"/>
        <dbReference type="ChEBI" id="CHEBI:33019"/>
        <dbReference type="ChEBI" id="CHEBI:61560"/>
        <dbReference type="ChEBI" id="CHEBI:173112"/>
        <dbReference type="EC" id="2.7.7.7"/>
    </reaction>
</comment>
<dbReference type="InterPro" id="IPR004013">
    <property type="entry name" value="PHP_dom"/>
</dbReference>
<dbReference type="GO" id="GO:0003887">
    <property type="term" value="F:DNA-directed DNA polymerase activity"/>
    <property type="evidence" value="ECO:0007669"/>
    <property type="project" value="UniProtKB-UniRule"/>
</dbReference>
<dbReference type="Gene3D" id="2.40.50.140">
    <property type="entry name" value="Nucleic acid-binding proteins"/>
    <property type="match status" value="1"/>
</dbReference>
<keyword evidence="4 7" id="KW-0269">Exonuclease</keyword>
<dbReference type="SUPFAM" id="SSF47781">
    <property type="entry name" value="RuvA domain 2-like"/>
    <property type="match status" value="1"/>
</dbReference>
<comment type="function">
    <text evidence="7">Required for replicative DNA synthesis. This DNA polymerase also exhibits 3' to 5' exonuclease activity.</text>
</comment>
<dbReference type="SMART" id="SM00481">
    <property type="entry name" value="POLIIIAc"/>
    <property type="match status" value="1"/>
</dbReference>
<dbReference type="InterPro" id="IPR006308">
    <property type="entry name" value="Pol_III_a_PolC-type_gram_pos"/>
</dbReference>
<reference evidence="9" key="2">
    <citation type="journal article" date="2021" name="PeerJ">
        <title>Extensive microbial diversity within the chicken gut microbiome revealed by metagenomics and culture.</title>
        <authorList>
            <person name="Gilroy R."/>
            <person name="Ravi A."/>
            <person name="Getino M."/>
            <person name="Pursley I."/>
            <person name="Horton D.L."/>
            <person name="Alikhan N.F."/>
            <person name="Baker D."/>
            <person name="Gharbi K."/>
            <person name="Hall N."/>
            <person name="Watson M."/>
            <person name="Adriaenssens E.M."/>
            <person name="Foster-Nyarko E."/>
            <person name="Jarju S."/>
            <person name="Secka A."/>
            <person name="Antonio M."/>
            <person name="Oren A."/>
            <person name="Chaudhuri R.R."/>
            <person name="La Ragione R."/>
            <person name="Hildebrand F."/>
            <person name="Pallen M.J."/>
        </authorList>
    </citation>
    <scope>NUCLEOTIDE SEQUENCE</scope>
    <source>
        <strain evidence="9">CHK176-6737</strain>
    </source>
</reference>
<dbReference type="PANTHER" id="PTHR32294">
    <property type="entry name" value="DNA POLYMERASE III SUBUNIT ALPHA"/>
    <property type="match status" value="1"/>
</dbReference>
<dbReference type="CDD" id="cd07435">
    <property type="entry name" value="PHP_PolIIIA_POLC"/>
    <property type="match status" value="1"/>
</dbReference>
<keyword evidence="5 7" id="KW-0239">DNA-directed DNA polymerase</keyword>
<dbReference type="InterPro" id="IPR012340">
    <property type="entry name" value="NA-bd_OB-fold"/>
</dbReference>
<dbReference type="NCBIfam" id="TIGR01405">
    <property type="entry name" value="polC_Gram_pos"/>
    <property type="match status" value="1"/>
</dbReference>
<evidence type="ECO:0000256" key="5">
    <source>
        <dbReference type="ARBA" id="ARBA00022932"/>
    </source>
</evidence>
<dbReference type="InterPro" id="IPR044923">
    <property type="entry name" value="PolC_middle_finger_sf"/>
</dbReference>
<dbReference type="Pfam" id="PF07733">
    <property type="entry name" value="DNA_pol3_alpha"/>
    <property type="match status" value="2"/>
</dbReference>
<dbReference type="InterPro" id="IPR011708">
    <property type="entry name" value="DNA_pol3_alpha_NTPase_dom"/>
</dbReference>
<evidence type="ECO:0000256" key="4">
    <source>
        <dbReference type="ARBA" id="ARBA00022839"/>
    </source>
</evidence>
<name>A0A9D1SMM3_9FIRM</name>
<dbReference type="Pfam" id="PF02811">
    <property type="entry name" value="PHP"/>
    <property type="match status" value="1"/>
</dbReference>
<gene>
    <name evidence="7" type="primary">polC</name>
    <name evidence="9" type="ORF">IAD23_01090</name>
</gene>
<keyword evidence="7" id="KW-0378">Hydrolase</keyword>
<dbReference type="GO" id="GO:0005737">
    <property type="term" value="C:cytoplasm"/>
    <property type="evidence" value="ECO:0007669"/>
    <property type="project" value="UniProtKB-SubCell"/>
</dbReference>
<dbReference type="NCBIfam" id="NF001688">
    <property type="entry name" value="PRK00448.1"/>
    <property type="match status" value="1"/>
</dbReference>
<dbReference type="GO" id="GO:0003677">
    <property type="term" value="F:DNA binding"/>
    <property type="evidence" value="ECO:0007669"/>
    <property type="project" value="UniProtKB-UniRule"/>
</dbReference>
<keyword evidence="3 7" id="KW-0235">DNA replication</keyword>
<keyword evidence="2 7" id="KW-0548">Nucleotidyltransferase</keyword>
<dbReference type="InterPro" id="IPR040982">
    <property type="entry name" value="DNA_pol3_finger"/>
</dbReference>
<dbReference type="Proteomes" id="UP000824125">
    <property type="component" value="Unassembled WGS sequence"/>
</dbReference>
<dbReference type="EMBL" id="DVNM01000005">
    <property type="protein sequence ID" value="HIU68537.1"/>
    <property type="molecule type" value="Genomic_DNA"/>
</dbReference>